<keyword evidence="2" id="KW-0472">Membrane</keyword>
<feature type="transmembrane region" description="Helical" evidence="2">
    <location>
        <begin position="237"/>
        <end position="257"/>
    </location>
</feature>
<organism evidence="3 4">
    <name type="scientific">Schistosoma japonicum</name>
    <name type="common">Blood fluke</name>
    <dbReference type="NCBI Taxonomy" id="6182"/>
    <lineage>
        <taxon>Eukaryota</taxon>
        <taxon>Metazoa</taxon>
        <taxon>Spiralia</taxon>
        <taxon>Lophotrochozoa</taxon>
        <taxon>Platyhelminthes</taxon>
        <taxon>Trematoda</taxon>
        <taxon>Digenea</taxon>
        <taxon>Strigeidida</taxon>
        <taxon>Schistosomatoidea</taxon>
        <taxon>Schistosomatidae</taxon>
        <taxon>Schistosoma</taxon>
    </lineage>
</organism>
<dbReference type="AlphaFoldDB" id="A0A4Z2DRB7"/>
<name>A0A4Z2DRB7_SCHJA</name>
<dbReference type="EMBL" id="SKCS01000056">
    <property type="protein sequence ID" value="TNN19036.1"/>
    <property type="molecule type" value="Genomic_DNA"/>
</dbReference>
<dbReference type="EMBL" id="SKCS01000056">
    <property type="protein sequence ID" value="TNN19037.1"/>
    <property type="molecule type" value="Genomic_DNA"/>
</dbReference>
<evidence type="ECO:0000256" key="1">
    <source>
        <dbReference type="SAM" id="MobiDB-lite"/>
    </source>
</evidence>
<proteinExistence type="predicted"/>
<feature type="compositionally biased region" description="Low complexity" evidence="1">
    <location>
        <begin position="40"/>
        <end position="49"/>
    </location>
</feature>
<keyword evidence="2" id="KW-0812">Transmembrane</keyword>
<protein>
    <submittedName>
        <fullName evidence="3">Uncharacterized protein</fullName>
    </submittedName>
</protein>
<accession>A0A4Z2DRB7</accession>
<keyword evidence="4" id="KW-1185">Reference proteome</keyword>
<feature type="compositionally biased region" description="Basic and acidic residues" evidence="1">
    <location>
        <begin position="50"/>
        <end position="59"/>
    </location>
</feature>
<gene>
    <name evidence="3" type="ORF">EWB00_009460</name>
</gene>
<evidence type="ECO:0000313" key="3">
    <source>
        <dbReference type="EMBL" id="TNN19035.1"/>
    </source>
</evidence>
<dbReference type="Proteomes" id="UP000311919">
    <property type="component" value="Unassembled WGS sequence"/>
</dbReference>
<dbReference type="EMBL" id="SKCS01000056">
    <property type="protein sequence ID" value="TNN19035.1"/>
    <property type="molecule type" value="Genomic_DNA"/>
</dbReference>
<evidence type="ECO:0000313" key="4">
    <source>
        <dbReference type="Proteomes" id="UP000311919"/>
    </source>
</evidence>
<dbReference type="OrthoDB" id="6274601at2759"/>
<feature type="transmembrane region" description="Helical" evidence="2">
    <location>
        <begin position="205"/>
        <end position="231"/>
    </location>
</feature>
<comment type="caution">
    <text evidence="3">The sequence shown here is derived from an EMBL/GenBank/DDBJ whole genome shotgun (WGS) entry which is preliminary data.</text>
</comment>
<sequence length="443" mass="49577">MMKTVLQDSNKNIDDGYSKNVISAENAHVCGVVYEIETIPSENSNSSPENSKHFGEKEMVQQSLPNALDLTHENKSLSVINEISKDIEKQNLCNNVSRYKDKHIVDDVNSSEKQLNNNKIGRQKLKHTVSYNENINADNRSMDNSLNAGSKSYYSCSSSTMSSLTESSTSEKYIDSVSPEAHLSKLKKIHRKASRRKKLKYIKRIIYILSVRILLLFTLILSIIFLLVGYLLHIRNILVTGCILSLTSVGCLFQLCFTKRTSPNKFNPQSVPFALAAEDLPNTENKTVIPSLRIEKPNHSKISGNNIATATTDVANDISNNTVNLLKVPDGSSAVQITESPNSPVVIGIDHIQARRLSMALQHLSRNSFQHQTLSSYKRETTGMLNMARRLTMASSAIAMTGTDRDYYGHSSWLTGSRVRHGVRRSLAWNESGATRFYEHCYD</sequence>
<evidence type="ECO:0000256" key="2">
    <source>
        <dbReference type="SAM" id="Phobius"/>
    </source>
</evidence>
<keyword evidence="2" id="KW-1133">Transmembrane helix</keyword>
<reference evidence="3 4" key="1">
    <citation type="submission" date="2019-03" db="EMBL/GenBank/DDBJ databases">
        <title>An improved genome assembly of the fluke Schistosoma japonicum.</title>
        <authorList>
            <person name="Hu W."/>
            <person name="Luo F."/>
            <person name="Yin M."/>
            <person name="Mo X."/>
            <person name="Sun C."/>
            <person name="Wu Q."/>
            <person name="Zhu B."/>
            <person name="Xiang M."/>
            <person name="Wang J."/>
            <person name="Wang Y."/>
            <person name="Zhang T."/>
            <person name="Xu B."/>
            <person name="Zheng H."/>
            <person name="Feng Z."/>
        </authorList>
    </citation>
    <scope>NUCLEOTIDE SEQUENCE [LARGE SCALE GENOMIC DNA]</scope>
    <source>
        <strain evidence="3">HuSjv2</strain>
        <tissue evidence="3">Worms</tissue>
    </source>
</reference>
<feature type="region of interest" description="Disordered" evidence="1">
    <location>
        <begin position="40"/>
        <end position="59"/>
    </location>
</feature>